<accession>A0ABV0ZZ89</accession>
<protein>
    <submittedName>
        <fullName evidence="2">Uncharacterized protein</fullName>
    </submittedName>
</protein>
<feature type="non-terminal residue" evidence="2">
    <location>
        <position position="1"/>
    </location>
</feature>
<gene>
    <name evidence="2" type="ORF">AMECASPLE_021642</name>
</gene>
<keyword evidence="3" id="KW-1185">Reference proteome</keyword>
<evidence type="ECO:0000256" key="1">
    <source>
        <dbReference type="SAM" id="MobiDB-lite"/>
    </source>
</evidence>
<proteinExistence type="predicted"/>
<dbReference type="Proteomes" id="UP001469553">
    <property type="component" value="Unassembled WGS sequence"/>
</dbReference>
<feature type="region of interest" description="Disordered" evidence="1">
    <location>
        <begin position="1"/>
        <end position="48"/>
    </location>
</feature>
<comment type="caution">
    <text evidence="2">The sequence shown here is derived from an EMBL/GenBank/DDBJ whole genome shotgun (WGS) entry which is preliminary data.</text>
</comment>
<dbReference type="EMBL" id="JAHRIP010077114">
    <property type="protein sequence ID" value="MEQ2311577.1"/>
    <property type="molecule type" value="Genomic_DNA"/>
</dbReference>
<name>A0ABV0ZZ89_9TELE</name>
<evidence type="ECO:0000313" key="2">
    <source>
        <dbReference type="EMBL" id="MEQ2311577.1"/>
    </source>
</evidence>
<organism evidence="2 3">
    <name type="scientific">Ameca splendens</name>
    <dbReference type="NCBI Taxonomy" id="208324"/>
    <lineage>
        <taxon>Eukaryota</taxon>
        <taxon>Metazoa</taxon>
        <taxon>Chordata</taxon>
        <taxon>Craniata</taxon>
        <taxon>Vertebrata</taxon>
        <taxon>Euteleostomi</taxon>
        <taxon>Actinopterygii</taxon>
        <taxon>Neopterygii</taxon>
        <taxon>Teleostei</taxon>
        <taxon>Neoteleostei</taxon>
        <taxon>Acanthomorphata</taxon>
        <taxon>Ovalentaria</taxon>
        <taxon>Atherinomorphae</taxon>
        <taxon>Cyprinodontiformes</taxon>
        <taxon>Goodeidae</taxon>
        <taxon>Ameca</taxon>
    </lineage>
</organism>
<reference evidence="2 3" key="1">
    <citation type="submission" date="2021-06" db="EMBL/GenBank/DDBJ databases">
        <authorList>
            <person name="Palmer J.M."/>
        </authorList>
    </citation>
    <scope>NUCLEOTIDE SEQUENCE [LARGE SCALE GENOMIC DNA]</scope>
    <source>
        <strain evidence="2 3">AS_MEX2019</strain>
        <tissue evidence="2">Muscle</tissue>
    </source>
</reference>
<feature type="compositionally biased region" description="Polar residues" evidence="1">
    <location>
        <begin position="1"/>
        <end position="14"/>
    </location>
</feature>
<sequence length="84" mass="9594">IESPSVRVQTSLKTQSRHEPKIKSPMRGSASVRSSLAGSEPGGLLNVRDRLQTGPSYWEQIHSRVQRILQTHKITWDHRRSCDF</sequence>
<evidence type="ECO:0000313" key="3">
    <source>
        <dbReference type="Proteomes" id="UP001469553"/>
    </source>
</evidence>